<keyword evidence="4 5" id="KW-0472">Membrane</keyword>
<dbReference type="InterPro" id="IPR000014">
    <property type="entry name" value="PAS"/>
</dbReference>
<feature type="transmembrane region" description="Helical" evidence="5">
    <location>
        <begin position="261"/>
        <end position="283"/>
    </location>
</feature>
<feature type="domain" description="PAS" evidence="6">
    <location>
        <begin position="303"/>
        <end position="335"/>
    </location>
</feature>
<dbReference type="GO" id="GO:0032979">
    <property type="term" value="P:protein insertion into mitochondrial inner membrane from matrix"/>
    <property type="evidence" value="ECO:0007669"/>
    <property type="project" value="TreeGrafter"/>
</dbReference>
<evidence type="ECO:0000256" key="5">
    <source>
        <dbReference type="SAM" id="Phobius"/>
    </source>
</evidence>
<keyword evidence="3 5" id="KW-1133">Transmembrane helix</keyword>
<feature type="transmembrane region" description="Helical" evidence="5">
    <location>
        <begin position="229"/>
        <end position="249"/>
    </location>
</feature>
<evidence type="ECO:0000259" key="6">
    <source>
        <dbReference type="PROSITE" id="PS50112"/>
    </source>
</evidence>
<dbReference type="PANTHER" id="PTHR12428">
    <property type="entry name" value="OXA1"/>
    <property type="match status" value="1"/>
</dbReference>
<dbReference type="GO" id="GO:0005743">
    <property type="term" value="C:mitochondrial inner membrane"/>
    <property type="evidence" value="ECO:0007669"/>
    <property type="project" value="TreeGrafter"/>
</dbReference>
<proteinExistence type="predicted"/>
<dbReference type="GO" id="GO:0032977">
    <property type="term" value="F:membrane insertase activity"/>
    <property type="evidence" value="ECO:0007669"/>
    <property type="project" value="InterPro"/>
</dbReference>
<dbReference type="GO" id="GO:0033617">
    <property type="term" value="P:mitochondrial respiratory chain complex IV assembly"/>
    <property type="evidence" value="ECO:0007669"/>
    <property type="project" value="TreeGrafter"/>
</dbReference>
<dbReference type="InterPro" id="IPR001708">
    <property type="entry name" value="YidC/ALB3/OXA1/COX18"/>
</dbReference>
<protein>
    <recommendedName>
        <fullName evidence="6">PAS domain-containing protein</fullName>
    </recommendedName>
</protein>
<sequence>MTFYSCRILLRTGTSLKGRIGLTRSSRVNGLFLYKDGLIQSCGRRSFSLENLSAFPDAVYSKILDSNIYAVARMAVVTLHDVTGLPWWTTIMASAAFLKLCTLPLRIHQMKLIGNFDTASKELELSKDDLKKEVVKTAKKNSWTKAQAIKFYGHEVKKLRIQLFEKHNCHPVKLIMLPYFELPVWILMSIVWRTTVVSSGDNALQQRLSEQMVEEGLFWCENLSVPDPIFIVPLFIFITHLLACQLNIVQINRLHYKPTKLFKFYVLVHRSFAFLISYISTIMPSGMSIFWFSTVFFTFIREISLINSKIRRIFGLPQKPLTVRTVLKDLFYPKN</sequence>
<evidence type="ECO:0000256" key="2">
    <source>
        <dbReference type="ARBA" id="ARBA00022692"/>
    </source>
</evidence>
<dbReference type="PANTHER" id="PTHR12428:SF65">
    <property type="entry name" value="CYTOCHROME C OXIDASE ASSEMBLY PROTEIN COX18, MITOCHONDRIAL"/>
    <property type="match status" value="1"/>
</dbReference>
<dbReference type="EMBL" id="JARGDH010000003">
    <property type="protein sequence ID" value="KAL0272730.1"/>
    <property type="molecule type" value="Genomic_DNA"/>
</dbReference>
<comment type="caution">
    <text evidence="7">The sequence shown here is derived from an EMBL/GenBank/DDBJ whole genome shotgun (WGS) entry which is preliminary data.</text>
</comment>
<gene>
    <name evidence="7" type="ORF">PYX00_005591</name>
</gene>
<name>A0AAW2HS10_9NEOP</name>
<evidence type="ECO:0000256" key="4">
    <source>
        <dbReference type="ARBA" id="ARBA00023136"/>
    </source>
</evidence>
<dbReference type="PROSITE" id="PS50112">
    <property type="entry name" value="PAS"/>
    <property type="match status" value="1"/>
</dbReference>
<reference evidence="7" key="1">
    <citation type="journal article" date="2024" name="Gigascience">
        <title>Chromosome-level genome of the poultry shaft louse Menopon gallinae provides insight into the host-switching and adaptive evolution of parasitic lice.</title>
        <authorList>
            <person name="Xu Y."/>
            <person name="Ma L."/>
            <person name="Liu S."/>
            <person name="Liang Y."/>
            <person name="Liu Q."/>
            <person name="He Z."/>
            <person name="Tian L."/>
            <person name="Duan Y."/>
            <person name="Cai W."/>
            <person name="Li H."/>
            <person name="Song F."/>
        </authorList>
    </citation>
    <scope>NUCLEOTIDE SEQUENCE</scope>
    <source>
        <strain evidence="7">Cailab_2023a</strain>
    </source>
</reference>
<evidence type="ECO:0000256" key="3">
    <source>
        <dbReference type="ARBA" id="ARBA00022989"/>
    </source>
</evidence>
<keyword evidence="2 5" id="KW-0812">Transmembrane</keyword>
<organism evidence="7">
    <name type="scientific">Menopon gallinae</name>
    <name type="common">poultry shaft louse</name>
    <dbReference type="NCBI Taxonomy" id="328185"/>
    <lineage>
        <taxon>Eukaryota</taxon>
        <taxon>Metazoa</taxon>
        <taxon>Ecdysozoa</taxon>
        <taxon>Arthropoda</taxon>
        <taxon>Hexapoda</taxon>
        <taxon>Insecta</taxon>
        <taxon>Pterygota</taxon>
        <taxon>Neoptera</taxon>
        <taxon>Paraneoptera</taxon>
        <taxon>Psocodea</taxon>
        <taxon>Troctomorpha</taxon>
        <taxon>Phthiraptera</taxon>
        <taxon>Amblycera</taxon>
        <taxon>Menoponidae</taxon>
        <taxon>Menopon</taxon>
    </lineage>
</organism>
<comment type="subcellular location">
    <subcellularLocation>
        <location evidence="1">Membrane</location>
        <topology evidence="1">Multi-pass membrane protein</topology>
    </subcellularLocation>
</comment>
<dbReference type="AlphaFoldDB" id="A0AAW2HS10"/>
<accession>A0AAW2HS10</accession>
<evidence type="ECO:0000313" key="7">
    <source>
        <dbReference type="EMBL" id="KAL0272730.1"/>
    </source>
</evidence>
<evidence type="ECO:0000256" key="1">
    <source>
        <dbReference type="ARBA" id="ARBA00004141"/>
    </source>
</evidence>
<feature type="transmembrane region" description="Helical" evidence="5">
    <location>
        <begin position="174"/>
        <end position="192"/>
    </location>
</feature>